<evidence type="ECO:0000313" key="4">
    <source>
        <dbReference type="EMBL" id="QAS52829.1"/>
    </source>
</evidence>
<dbReference type="PIRSF" id="PIRSF000398">
    <property type="entry name" value="M_m6A_EcoRV"/>
    <property type="match status" value="1"/>
</dbReference>
<dbReference type="KEGG" id="hli:HLI_11790"/>
<evidence type="ECO:0000256" key="2">
    <source>
        <dbReference type="ARBA" id="ARBA00022679"/>
    </source>
</evidence>
<dbReference type="Gene3D" id="3.40.50.150">
    <property type="entry name" value="Vaccinia Virus protein VP39"/>
    <property type="match status" value="2"/>
</dbReference>
<keyword evidence="2 4" id="KW-0808">Transferase</keyword>
<dbReference type="InterPro" id="IPR029063">
    <property type="entry name" value="SAM-dependent_MTases_sf"/>
</dbReference>
<dbReference type="PANTHER" id="PTHR30481">
    <property type="entry name" value="DNA ADENINE METHYLASE"/>
    <property type="match status" value="1"/>
</dbReference>
<dbReference type="Proteomes" id="UP000287756">
    <property type="component" value="Chromosome"/>
</dbReference>
<dbReference type="SUPFAM" id="SSF53335">
    <property type="entry name" value="S-adenosyl-L-methionine-dependent methyltransferases"/>
    <property type="match status" value="1"/>
</dbReference>
<dbReference type="Pfam" id="PF02086">
    <property type="entry name" value="MethyltransfD12"/>
    <property type="match status" value="1"/>
</dbReference>
<dbReference type="InterPro" id="IPR012263">
    <property type="entry name" value="M_m6A_EcoRV"/>
</dbReference>
<dbReference type="GO" id="GO:1904047">
    <property type="term" value="F:S-adenosyl-L-methionine binding"/>
    <property type="evidence" value="ECO:0007669"/>
    <property type="project" value="TreeGrafter"/>
</dbReference>
<proteinExistence type="predicted"/>
<sequence length="270" mass="31097">MSIPRILHYPGSKWSMADWIISNMPDHETYLEPFFGSGAVLFTKNRSELETINDLDGEVVNLFKTLRAQPEDLARAISLTPHGREEYYDSYLEAEDNLERARRLIVRLWQGRGGKTSHRTGWRSMIESNGPMPGREWLKFPEKIAVVAERLKGVQIECQPALQLIERYKRKNVLIYADPPYLLSTRTTSSYRHEMTDQDHVELLEALKEHPGPCLLSGYENDLYNGLLGDWRKEYMVAKAEAGASRNEVLWINPVAAEKGFIQQSLFQEL</sequence>
<gene>
    <name evidence="4" type="ORF">HLI_11790</name>
</gene>
<dbReference type="REBASE" id="297072">
    <property type="entry name" value="M.Hli31ORF11790P"/>
</dbReference>
<dbReference type="OrthoDB" id="9805629at2"/>
<dbReference type="RefSeq" id="WP_128525106.1">
    <property type="nucleotide sequence ID" value="NZ_CP026118.1"/>
</dbReference>
<accession>A0A410MDL1</accession>
<dbReference type="EMBL" id="CP026118">
    <property type="protein sequence ID" value="QAS52829.1"/>
    <property type="molecule type" value="Genomic_DNA"/>
</dbReference>
<keyword evidence="3" id="KW-0949">S-adenosyl-L-methionine</keyword>
<reference evidence="4 5" key="1">
    <citation type="submission" date="2018-01" db="EMBL/GenBank/DDBJ databases">
        <title>The whole genome sequencing and assembly of Halobacillus litoralis ERB031 strain.</title>
        <authorList>
            <person name="Lee S.-J."/>
            <person name="Park M.-K."/>
            <person name="Kim J.-Y."/>
            <person name="Lee Y.-J."/>
            <person name="Yi H."/>
            <person name="Bahn Y.-S."/>
            <person name="Kim J.F."/>
            <person name="Lee D.-W."/>
        </authorList>
    </citation>
    <scope>NUCLEOTIDE SEQUENCE [LARGE SCALE GENOMIC DNA]</scope>
    <source>
        <strain evidence="4 5">ERB 031</strain>
    </source>
</reference>
<dbReference type="InterPro" id="IPR012327">
    <property type="entry name" value="MeTrfase_D12"/>
</dbReference>
<organism evidence="4 5">
    <name type="scientific">Halobacillus litoralis</name>
    <dbReference type="NCBI Taxonomy" id="45668"/>
    <lineage>
        <taxon>Bacteria</taxon>
        <taxon>Bacillati</taxon>
        <taxon>Bacillota</taxon>
        <taxon>Bacilli</taxon>
        <taxon>Bacillales</taxon>
        <taxon>Bacillaceae</taxon>
        <taxon>Halobacillus</taxon>
    </lineage>
</organism>
<evidence type="ECO:0000256" key="3">
    <source>
        <dbReference type="ARBA" id="ARBA00022691"/>
    </source>
</evidence>
<dbReference type="GO" id="GO:0009007">
    <property type="term" value="F:site-specific DNA-methyltransferase (adenine-specific) activity"/>
    <property type="evidence" value="ECO:0007669"/>
    <property type="project" value="UniProtKB-EC"/>
</dbReference>
<evidence type="ECO:0000313" key="5">
    <source>
        <dbReference type="Proteomes" id="UP000287756"/>
    </source>
</evidence>
<dbReference type="PRINTS" id="PR00505">
    <property type="entry name" value="D12N6MTFRASE"/>
</dbReference>
<evidence type="ECO:0000256" key="1">
    <source>
        <dbReference type="ARBA" id="ARBA00022603"/>
    </source>
</evidence>
<keyword evidence="1 4" id="KW-0489">Methyltransferase</keyword>
<dbReference type="GO" id="GO:0006298">
    <property type="term" value="P:mismatch repair"/>
    <property type="evidence" value="ECO:0007669"/>
    <property type="project" value="TreeGrafter"/>
</dbReference>
<name>A0A410MDL1_9BACI</name>
<dbReference type="GO" id="GO:0032259">
    <property type="term" value="P:methylation"/>
    <property type="evidence" value="ECO:0007669"/>
    <property type="project" value="UniProtKB-KW"/>
</dbReference>
<dbReference type="GO" id="GO:0043565">
    <property type="term" value="F:sequence-specific DNA binding"/>
    <property type="evidence" value="ECO:0007669"/>
    <property type="project" value="TreeGrafter"/>
</dbReference>
<dbReference type="PANTHER" id="PTHR30481:SF4">
    <property type="entry name" value="SITE-SPECIFIC DNA-METHYLTRANSFERASE (ADENINE-SPECIFIC)"/>
    <property type="match status" value="1"/>
</dbReference>
<dbReference type="AlphaFoldDB" id="A0A410MDL1"/>
<dbReference type="GO" id="GO:0009307">
    <property type="term" value="P:DNA restriction-modification system"/>
    <property type="evidence" value="ECO:0007669"/>
    <property type="project" value="InterPro"/>
</dbReference>
<protein>
    <submittedName>
        <fullName evidence="4">DNA methyltransferase</fullName>
    </submittedName>
</protein>